<reference evidence="3" key="2">
    <citation type="submission" date="2018-07" db="EMBL/GenBank/DDBJ databases">
        <authorList>
            <person name="Mckenzie S.K."/>
            <person name="Kronauer D.J.C."/>
        </authorList>
    </citation>
    <scope>NUCLEOTIDE SEQUENCE</scope>
    <source>
        <strain evidence="3">Clonal line C1</strain>
    </source>
</reference>
<gene>
    <name evidence="3" type="ORF">DMN91_004257</name>
</gene>
<name>A0A3L8DW93_OOCBI</name>
<dbReference type="CDD" id="cd01644">
    <property type="entry name" value="RT_pepA17"/>
    <property type="match status" value="1"/>
</dbReference>
<reference evidence="3" key="1">
    <citation type="journal article" date="2018" name="Genome Res.">
        <title>The genomic architecture and molecular evolution of ant odorant receptors.</title>
        <authorList>
            <person name="McKenzie S.K."/>
            <person name="Kronauer D.J.C."/>
        </authorList>
    </citation>
    <scope>NUCLEOTIDE SEQUENCE [LARGE SCALE GENOMIC DNA]</scope>
    <source>
        <strain evidence="3">Clonal line C1</strain>
    </source>
</reference>
<dbReference type="EMBL" id="QOIP01000004">
    <property type="protein sequence ID" value="RLU24048.1"/>
    <property type="molecule type" value="Genomic_DNA"/>
</dbReference>
<dbReference type="PANTHER" id="PTHR47331">
    <property type="entry name" value="PHD-TYPE DOMAIN-CONTAINING PROTEIN"/>
    <property type="match status" value="1"/>
</dbReference>
<accession>A0A3L8DW93</accession>
<dbReference type="Pfam" id="PF05380">
    <property type="entry name" value="Peptidase_A17"/>
    <property type="match status" value="1"/>
</dbReference>
<feature type="region of interest" description="Disordered" evidence="2">
    <location>
        <begin position="518"/>
        <end position="541"/>
    </location>
</feature>
<comment type="caution">
    <text evidence="3">The sequence shown here is derived from an EMBL/GenBank/DDBJ whole genome shotgun (WGS) entry which is preliminary data.</text>
</comment>
<dbReference type="InterPro" id="IPR008042">
    <property type="entry name" value="Retrotrans_Pao"/>
</dbReference>
<dbReference type="GO" id="GO:0071897">
    <property type="term" value="P:DNA biosynthetic process"/>
    <property type="evidence" value="ECO:0007669"/>
    <property type="project" value="UniProtKB-ARBA"/>
</dbReference>
<dbReference type="Pfam" id="PF03564">
    <property type="entry name" value="DUF1759"/>
    <property type="match status" value="1"/>
</dbReference>
<dbReference type="InterPro" id="IPR005312">
    <property type="entry name" value="DUF1759"/>
</dbReference>
<sequence length="1215" mass="134376">MRILSRRYNLTRTGYKFLEIGIGIPPTADAVAVHIVLGDTTSKEILLTPEMWKGLVDSRAIICDNLARANGEHGPSPPMQLGDLTVRFATINSQPTIRLDTPFGRLTLSAPTVRFLYGFRHCVQRVIATMTVVVGRAEAKLRAFRHIAAGVEDPSSALRAISGSADFDRNDLLDCELLIMEVVQEELRDIRRELREMKQKIQGEIVDLGAGGTTQRNYSNIVKEKAKESIIIVKPEVQQGSEDTKKVIKEKINIKNIAVGITKMRKGNKGTVVLGCETGEEIETLKNTVQEKLAVTDDNFNRAWETLVTRYCNKRVLVCSYLDLMFGIKPLSRKSADDLKELLATVNEALGGLRSLEVPIDTWNYFLVHFMVGRLDIDSREAWELQQGAITEPATFAELEEFLDGRTRALEMITQTTSDQTSRPAKPSTKAKPTARAHAAITSSSKCALCNEEHYIARCPGFSAKSVTDRREIVNAKRLCFNCLGAHKLSECRTLKRCRICQGQHHTLIHIATLNSTPHSSITAPTTSSTPHSGATASSDASAATSLHASTKVDTYRSSTLLPTAQVNIFSDHGSRMSARALLDSGSELSFVPESLAQILQLSRKAAAIPILGIGSRSVGFTRGDVSLRLQSRVEPRFELDVVAHVMPSLTDRIPATPLSTENWRHTQPLALADPSFAIPGKVDIILGANVIGPLLTPPSDLPPPILVQGTDEQPTAQYTRLGWILFGPTGSRPQSITNSPHPQSYNGVPDHELKDILCKFWAQDEIPDTKRKALTPEEEQCEQHFLETHTRTMSGRYVIRLPFRSPGPGFGSSYVTATRTLSQLQHRLSRNSTLSRLYTEFINEYESLGHMSRLPEHSSVEPPAYFLPHHGVFRETSSTTRLRVVFNGSSQTTNGASLNDCLLVGPKLQTEIFNVIIRWQLYAYAFTADISKMYRQILVHPDDRVYQRILWSISGAPVIYELNTVTYGLTCSPFNAIRIVRQLATDEGSRYPLAADVLLRDMYVDDVLSGDETISRAKEKAQQVDRIFMAGGFSLHKWSSNKPAVLDDIPSDRQTTDSSRELASDALSRALGLSWRPSDDSFVIRVQFTAPSTRITKRSVLSKIAQIYDPLGWITPVTIIAKMLIQDLWRLGRDWDEELPDTDGRRWKELPAHDDARTFSGQGTGQSTVSVAIPSATHAPILGTMAKGVPPEATGHIQVANVLAVDLHRAAGPP</sequence>
<dbReference type="AlphaFoldDB" id="A0A3L8DW93"/>
<feature type="region of interest" description="Disordered" evidence="2">
    <location>
        <begin position="416"/>
        <end position="436"/>
    </location>
</feature>
<evidence type="ECO:0000313" key="3">
    <source>
        <dbReference type="EMBL" id="RLU24048.1"/>
    </source>
</evidence>
<feature type="coiled-coil region" evidence="1">
    <location>
        <begin position="180"/>
        <end position="207"/>
    </location>
</feature>
<organism evidence="3">
    <name type="scientific">Ooceraea biroi</name>
    <name type="common">Clonal raider ant</name>
    <name type="synonym">Cerapachys biroi</name>
    <dbReference type="NCBI Taxonomy" id="2015173"/>
    <lineage>
        <taxon>Eukaryota</taxon>
        <taxon>Metazoa</taxon>
        <taxon>Ecdysozoa</taxon>
        <taxon>Arthropoda</taxon>
        <taxon>Hexapoda</taxon>
        <taxon>Insecta</taxon>
        <taxon>Pterygota</taxon>
        <taxon>Neoptera</taxon>
        <taxon>Endopterygota</taxon>
        <taxon>Hymenoptera</taxon>
        <taxon>Apocrita</taxon>
        <taxon>Aculeata</taxon>
        <taxon>Formicoidea</taxon>
        <taxon>Formicidae</taxon>
        <taxon>Dorylinae</taxon>
        <taxon>Ooceraea</taxon>
    </lineage>
</organism>
<dbReference type="InterPro" id="IPR043502">
    <property type="entry name" value="DNA/RNA_pol_sf"/>
</dbReference>
<dbReference type="OrthoDB" id="7549271at2759"/>
<dbReference type="SUPFAM" id="SSF56672">
    <property type="entry name" value="DNA/RNA polymerases"/>
    <property type="match status" value="1"/>
</dbReference>
<proteinExistence type="predicted"/>
<keyword evidence="1" id="KW-0175">Coiled coil</keyword>
<protein>
    <submittedName>
        <fullName evidence="3">Uncharacterized protein</fullName>
    </submittedName>
</protein>
<evidence type="ECO:0000256" key="1">
    <source>
        <dbReference type="SAM" id="Coils"/>
    </source>
</evidence>
<evidence type="ECO:0000256" key="2">
    <source>
        <dbReference type="SAM" id="MobiDB-lite"/>
    </source>
</evidence>
<dbReference type="Proteomes" id="UP000279307">
    <property type="component" value="Chromosome 4"/>
</dbReference>
<dbReference type="PANTHER" id="PTHR47331:SF5">
    <property type="entry name" value="RIBONUCLEASE H"/>
    <property type="match status" value="1"/>
</dbReference>